<dbReference type="EMBL" id="CP012034">
    <property type="protein sequence ID" value="AKP67377.1"/>
    <property type="molecule type" value="Genomic_DNA"/>
</dbReference>
<accession>A0A0H4QHE3</accession>
<dbReference type="PANTHER" id="PTHR34580:SF1">
    <property type="entry name" value="PROTEIN PAFC"/>
    <property type="match status" value="1"/>
</dbReference>
<dbReference type="Proteomes" id="UP000036106">
    <property type="component" value="Chromosome"/>
</dbReference>
<name>A0A0H4QHE3_9LACO</name>
<gene>
    <name evidence="2" type="ORF">ABM34_07385</name>
</gene>
<dbReference type="KEGG" id="lgn:ABM34_07385"/>
<dbReference type="PANTHER" id="PTHR34580">
    <property type="match status" value="1"/>
</dbReference>
<dbReference type="AlphaFoldDB" id="A0A0H4QHE3"/>
<dbReference type="PATRIC" id="fig|1007676.4.peg.1482"/>
<dbReference type="RefSeq" id="WP_048704653.1">
    <property type="nucleotide sequence ID" value="NZ_CP012034.1"/>
</dbReference>
<dbReference type="PROSITE" id="PS52050">
    <property type="entry name" value="WYL"/>
    <property type="match status" value="1"/>
</dbReference>
<evidence type="ECO:0000313" key="2">
    <source>
        <dbReference type="EMBL" id="AKP67377.1"/>
    </source>
</evidence>
<evidence type="ECO:0000259" key="1">
    <source>
        <dbReference type="Pfam" id="PF13280"/>
    </source>
</evidence>
<feature type="domain" description="WYL" evidence="1">
    <location>
        <begin position="137"/>
        <end position="188"/>
    </location>
</feature>
<protein>
    <recommendedName>
        <fullName evidence="1">WYL domain-containing protein</fullName>
    </recommendedName>
</protein>
<sequence length="281" mass="33389">MDQDQIFATVFELLRNDELTNEDLCVYLDASPAEVRSYIQILKQSGINIVEDFNFDDSYRLVADEVMEKRFLRFEDFLNLRTMDYSNRKLSSKTSYVRFANLLNDAQVEIPYDDLGLEYLPENQRLGYEIATAFVAKMKHKIIHLNYVDVAGAKTVRDIEPMEIFYRDESWYIWAYCHLRSALRIFKITKEISMEETAETFIPRPFNIIEGTNDPRNFNERYFVTLEFEKSVRKQVRTDFRRDKLVELPDRILVLEKDLYNPDYAKKFLSKYGKKVAVSYP</sequence>
<dbReference type="InterPro" id="IPR026881">
    <property type="entry name" value="WYL_dom"/>
</dbReference>
<evidence type="ECO:0000313" key="3">
    <source>
        <dbReference type="Proteomes" id="UP000036106"/>
    </source>
</evidence>
<proteinExistence type="predicted"/>
<dbReference type="InterPro" id="IPR051534">
    <property type="entry name" value="CBASS_pafABC_assoc_protein"/>
</dbReference>
<dbReference type="OrthoDB" id="9815009at2"/>
<organism evidence="2 3">
    <name type="scientific">Companilactobacillus ginsenosidimutans</name>
    <dbReference type="NCBI Taxonomy" id="1007676"/>
    <lineage>
        <taxon>Bacteria</taxon>
        <taxon>Bacillati</taxon>
        <taxon>Bacillota</taxon>
        <taxon>Bacilli</taxon>
        <taxon>Lactobacillales</taxon>
        <taxon>Lactobacillaceae</taxon>
        <taxon>Companilactobacillus</taxon>
    </lineage>
</organism>
<keyword evidence="3" id="KW-1185">Reference proteome</keyword>
<reference evidence="3" key="1">
    <citation type="submission" date="2015-07" db="EMBL/GenBank/DDBJ databases">
        <title>Lactobacillus ginsenosidimutans/EMML 3141/ whole genome sequencing.</title>
        <authorList>
            <person name="Kim M.K."/>
            <person name="Im W.-T."/>
            <person name="Srinivasan S."/>
            <person name="Lee J.-J."/>
        </authorList>
    </citation>
    <scope>NUCLEOTIDE SEQUENCE [LARGE SCALE GENOMIC DNA]</scope>
    <source>
        <strain evidence="3">EMML 3041</strain>
    </source>
</reference>
<dbReference type="Pfam" id="PF13280">
    <property type="entry name" value="WYL"/>
    <property type="match status" value="1"/>
</dbReference>